<dbReference type="InterPro" id="IPR051127">
    <property type="entry name" value="Fungal_SecMet_Regulators"/>
</dbReference>
<dbReference type="CDD" id="cd12148">
    <property type="entry name" value="fungal_TF_MHR"/>
    <property type="match status" value="1"/>
</dbReference>
<dbReference type="Proteomes" id="UP000813444">
    <property type="component" value="Unassembled WGS sequence"/>
</dbReference>
<dbReference type="GO" id="GO:0000981">
    <property type="term" value="F:DNA-binding transcription factor activity, RNA polymerase II-specific"/>
    <property type="evidence" value="ECO:0007669"/>
    <property type="project" value="InterPro"/>
</dbReference>
<dbReference type="GO" id="GO:0000978">
    <property type="term" value="F:RNA polymerase II cis-regulatory region sequence-specific DNA binding"/>
    <property type="evidence" value="ECO:0007669"/>
    <property type="project" value="TreeGrafter"/>
</dbReference>
<reference evidence="8" key="1">
    <citation type="journal article" date="2021" name="Nat. Commun.">
        <title>Genetic determinants of endophytism in the Arabidopsis root mycobiome.</title>
        <authorList>
            <person name="Mesny F."/>
            <person name="Miyauchi S."/>
            <person name="Thiergart T."/>
            <person name="Pickel B."/>
            <person name="Atanasova L."/>
            <person name="Karlsson M."/>
            <person name="Huettel B."/>
            <person name="Barry K.W."/>
            <person name="Haridas S."/>
            <person name="Chen C."/>
            <person name="Bauer D."/>
            <person name="Andreopoulos W."/>
            <person name="Pangilinan J."/>
            <person name="LaButti K."/>
            <person name="Riley R."/>
            <person name="Lipzen A."/>
            <person name="Clum A."/>
            <person name="Drula E."/>
            <person name="Henrissat B."/>
            <person name="Kohler A."/>
            <person name="Grigoriev I.V."/>
            <person name="Martin F.M."/>
            <person name="Hacquard S."/>
        </authorList>
    </citation>
    <scope>NUCLEOTIDE SEQUENCE</scope>
    <source>
        <strain evidence="8">MPI-CAGE-CH-0235</strain>
    </source>
</reference>
<evidence type="ECO:0000313" key="9">
    <source>
        <dbReference type="Proteomes" id="UP000813444"/>
    </source>
</evidence>
<keyword evidence="5" id="KW-0539">Nucleus</keyword>
<dbReference type="EMBL" id="JAGPNK010000021">
    <property type="protein sequence ID" value="KAH7304669.1"/>
    <property type="molecule type" value="Genomic_DNA"/>
</dbReference>
<dbReference type="GO" id="GO:0006351">
    <property type="term" value="P:DNA-templated transcription"/>
    <property type="evidence" value="ECO:0007669"/>
    <property type="project" value="InterPro"/>
</dbReference>
<accession>A0A8K0WLK0</accession>
<dbReference type="SMART" id="SM00066">
    <property type="entry name" value="GAL4"/>
    <property type="match status" value="1"/>
</dbReference>
<dbReference type="SUPFAM" id="SSF57701">
    <property type="entry name" value="Zn2/Cys6 DNA-binding domain"/>
    <property type="match status" value="1"/>
</dbReference>
<evidence type="ECO:0000256" key="5">
    <source>
        <dbReference type="ARBA" id="ARBA00023242"/>
    </source>
</evidence>
<dbReference type="PANTHER" id="PTHR47424">
    <property type="entry name" value="REGULATORY PROTEIN GAL4"/>
    <property type="match status" value="1"/>
</dbReference>
<evidence type="ECO:0000256" key="6">
    <source>
        <dbReference type="SAM" id="MobiDB-lite"/>
    </source>
</evidence>
<dbReference type="OrthoDB" id="424974at2759"/>
<keyword evidence="1" id="KW-0479">Metal-binding</keyword>
<dbReference type="PANTHER" id="PTHR47424:SF3">
    <property type="entry name" value="REGULATORY PROTEIN GAL4"/>
    <property type="match status" value="1"/>
</dbReference>
<protein>
    <submittedName>
        <fullName evidence="8">Fungal-specific transcription factor domain-containing protein</fullName>
    </submittedName>
</protein>
<dbReference type="GO" id="GO:0005634">
    <property type="term" value="C:nucleus"/>
    <property type="evidence" value="ECO:0007669"/>
    <property type="project" value="TreeGrafter"/>
</dbReference>
<keyword evidence="2" id="KW-0805">Transcription regulation</keyword>
<evidence type="ECO:0000313" key="8">
    <source>
        <dbReference type="EMBL" id="KAH7304669.1"/>
    </source>
</evidence>
<dbReference type="CDD" id="cd00067">
    <property type="entry name" value="GAL4"/>
    <property type="match status" value="1"/>
</dbReference>
<evidence type="ECO:0000256" key="1">
    <source>
        <dbReference type="ARBA" id="ARBA00022723"/>
    </source>
</evidence>
<comment type="caution">
    <text evidence="8">The sequence shown here is derived from an EMBL/GenBank/DDBJ whole genome shotgun (WGS) entry which is preliminary data.</text>
</comment>
<keyword evidence="3" id="KW-0238">DNA-binding</keyword>
<dbReference type="Pfam" id="PF00172">
    <property type="entry name" value="Zn_clus"/>
    <property type="match status" value="1"/>
</dbReference>
<evidence type="ECO:0000259" key="7">
    <source>
        <dbReference type="PROSITE" id="PS50048"/>
    </source>
</evidence>
<dbReference type="SMART" id="SM00906">
    <property type="entry name" value="Fungal_trans"/>
    <property type="match status" value="1"/>
</dbReference>
<keyword evidence="9" id="KW-1185">Reference proteome</keyword>
<feature type="compositionally biased region" description="Polar residues" evidence="6">
    <location>
        <begin position="119"/>
        <end position="131"/>
    </location>
</feature>
<sequence>MESANSGNQPLGAGRRRRLKVDIACEICRRRKVKCDGVRPACANCSKRPAFRGKCVYAPSPSERPAGSPSTQYAYATSESALVREPAQQRKSGVLQPPIVLSSVAPEQSLASPLPPAITQPSRSTQHFGDSSSSAFAEQIKAAIDSRSSGGAPHPKEPTATPLVDISLFPSLENDSIIDDLADGMEYELPTRMQADFLVHSYWSLVHPLFPVLSEPRFTHSYNAIFSGSTIDTNERVLVSTLNTVFALSVQLQESLDPKQRERLSGKYFQRAHVLLRVPVWETASIDLIQCLLLMGQYLQCTNKPHRTWMVVGSAVRIAQSLGLHVPENWANHSHEEAAALKRRVWLSCIIMDRMICIAHGRPAMISEDLSSTAIHTHRHTYSQTDEDNQLPYDEFVTRALELCEISHHAAQRYFSSSRRQNVNADGTGILDPSPTEDRLALILQMEGSLTRWEHSLPAHLKYGSGEHMRDDISTRQATVLRLRFLHSRVLLFRPILARCCLVTEPESPTDSSLTRYLIEQCASESVAAARNMISAIHKHQTHDNRMMPAWWYRVFYTYTAGMVLAVSTLRRDLFPRSATQTAWENALALLEAHEPLNGSVRLCKVALQRLMSRIEQTQSVPLLFDRTLLNNQGVMGGNHLDFLQDFSNHLDDFSMFSLDDISWLINEQF</sequence>
<evidence type="ECO:0000256" key="2">
    <source>
        <dbReference type="ARBA" id="ARBA00023015"/>
    </source>
</evidence>
<dbReference type="InterPro" id="IPR001138">
    <property type="entry name" value="Zn2Cys6_DnaBD"/>
</dbReference>
<name>A0A8K0WLK0_9HYPO</name>
<evidence type="ECO:0000256" key="4">
    <source>
        <dbReference type="ARBA" id="ARBA00023163"/>
    </source>
</evidence>
<dbReference type="AlphaFoldDB" id="A0A8K0WLK0"/>
<dbReference type="InterPro" id="IPR007219">
    <property type="entry name" value="XnlR_reg_dom"/>
</dbReference>
<dbReference type="GO" id="GO:0008270">
    <property type="term" value="F:zinc ion binding"/>
    <property type="evidence" value="ECO:0007669"/>
    <property type="project" value="InterPro"/>
</dbReference>
<organism evidence="8 9">
    <name type="scientific">Stachybotrys elegans</name>
    <dbReference type="NCBI Taxonomy" id="80388"/>
    <lineage>
        <taxon>Eukaryota</taxon>
        <taxon>Fungi</taxon>
        <taxon>Dikarya</taxon>
        <taxon>Ascomycota</taxon>
        <taxon>Pezizomycotina</taxon>
        <taxon>Sordariomycetes</taxon>
        <taxon>Hypocreomycetidae</taxon>
        <taxon>Hypocreales</taxon>
        <taxon>Stachybotryaceae</taxon>
        <taxon>Stachybotrys</taxon>
    </lineage>
</organism>
<feature type="domain" description="Zn(2)-C6 fungal-type" evidence="7">
    <location>
        <begin position="24"/>
        <end position="57"/>
    </location>
</feature>
<dbReference type="Pfam" id="PF04082">
    <property type="entry name" value="Fungal_trans"/>
    <property type="match status" value="1"/>
</dbReference>
<keyword evidence="4" id="KW-0804">Transcription</keyword>
<dbReference type="InterPro" id="IPR036864">
    <property type="entry name" value="Zn2-C6_fun-type_DNA-bd_sf"/>
</dbReference>
<gene>
    <name evidence="8" type="ORF">B0I35DRAFT_444725</name>
</gene>
<feature type="region of interest" description="Disordered" evidence="6">
    <location>
        <begin position="110"/>
        <end position="131"/>
    </location>
</feature>
<dbReference type="Gene3D" id="4.10.240.10">
    <property type="entry name" value="Zn(2)-C6 fungal-type DNA-binding domain"/>
    <property type="match status" value="1"/>
</dbReference>
<dbReference type="GO" id="GO:0000435">
    <property type="term" value="P:positive regulation of transcription from RNA polymerase II promoter by galactose"/>
    <property type="evidence" value="ECO:0007669"/>
    <property type="project" value="TreeGrafter"/>
</dbReference>
<evidence type="ECO:0000256" key="3">
    <source>
        <dbReference type="ARBA" id="ARBA00023125"/>
    </source>
</evidence>
<dbReference type="PROSITE" id="PS50048">
    <property type="entry name" value="ZN2_CY6_FUNGAL_2"/>
    <property type="match status" value="1"/>
</dbReference>
<proteinExistence type="predicted"/>